<evidence type="ECO:0000256" key="2">
    <source>
        <dbReference type="PROSITE-ProRule" id="PRU00335"/>
    </source>
</evidence>
<proteinExistence type="predicted"/>
<feature type="DNA-binding region" description="H-T-H motif" evidence="2">
    <location>
        <begin position="26"/>
        <end position="45"/>
    </location>
</feature>
<dbReference type="PRINTS" id="PR00455">
    <property type="entry name" value="HTHTETR"/>
</dbReference>
<evidence type="ECO:0000259" key="3">
    <source>
        <dbReference type="PROSITE" id="PS50977"/>
    </source>
</evidence>
<dbReference type="Proteomes" id="UP000534578">
    <property type="component" value="Unassembled WGS sequence"/>
</dbReference>
<dbReference type="RefSeq" id="WP_182578421.1">
    <property type="nucleotide sequence ID" value="NZ_JACIVE010000054.1"/>
</dbReference>
<evidence type="ECO:0000313" key="5">
    <source>
        <dbReference type="Proteomes" id="UP000534578"/>
    </source>
</evidence>
<dbReference type="PANTHER" id="PTHR43479">
    <property type="entry name" value="ACREF/ENVCD OPERON REPRESSOR-RELATED"/>
    <property type="match status" value="1"/>
</dbReference>
<dbReference type="SUPFAM" id="SSF46689">
    <property type="entry name" value="Homeodomain-like"/>
    <property type="match status" value="1"/>
</dbReference>
<reference evidence="4 5" key="1">
    <citation type="submission" date="2020-07" db="EMBL/GenBank/DDBJ databases">
        <title>Description of Limosilactobacillus balticus sp. nov., Limosilactobacillus agrestis sp. nov., Limosilactobacillus albertensis sp. nov., Limosilactobacillus rudii sp. nov., Limosilactobacillus fastidiosus sp. nov., five novel Limosilactobacillus species isolated from the vertebrate gastrointestinal tract, and proposal of 6 subspecies of Limosilactobacillus reuteri adapted to the gastrointestinal tract of specific vertebrate hosts.</title>
        <authorList>
            <person name="Li F."/>
            <person name="Cheng C."/>
            <person name="Zheng J."/>
            <person name="Quevedo R.M."/>
            <person name="Li J."/>
            <person name="Roos S."/>
            <person name="Gaenzle M.G."/>
            <person name="Walter J."/>
        </authorList>
    </citation>
    <scope>NUCLEOTIDE SEQUENCE [LARGE SCALE GENOMIC DNA]</scope>
    <source>
        <strain evidence="4 5">BG-MG3-A</strain>
    </source>
</reference>
<gene>
    <name evidence="4" type="ORF">H5R92_04845</name>
</gene>
<feature type="domain" description="HTH tetR-type" evidence="3">
    <location>
        <begin position="3"/>
        <end position="63"/>
    </location>
</feature>
<dbReference type="EMBL" id="JACIVE010000054">
    <property type="protein sequence ID" value="MBB1095509.1"/>
    <property type="molecule type" value="Genomic_DNA"/>
</dbReference>
<dbReference type="InterPro" id="IPR050624">
    <property type="entry name" value="HTH-type_Tx_Regulator"/>
</dbReference>
<organism evidence="4 5">
    <name type="scientific">Limosilactobacillus agrestis</name>
    <dbReference type="NCBI Taxonomy" id="2759748"/>
    <lineage>
        <taxon>Bacteria</taxon>
        <taxon>Bacillati</taxon>
        <taxon>Bacillota</taxon>
        <taxon>Bacilli</taxon>
        <taxon>Lactobacillales</taxon>
        <taxon>Lactobacillaceae</taxon>
        <taxon>Limosilactobacillus</taxon>
    </lineage>
</organism>
<comment type="caution">
    <text evidence="4">The sequence shown here is derived from an EMBL/GenBank/DDBJ whole genome shotgun (WGS) entry which is preliminary data.</text>
</comment>
<name>A0A7W3UH32_9LACO</name>
<evidence type="ECO:0000313" key="4">
    <source>
        <dbReference type="EMBL" id="MBB1095509.1"/>
    </source>
</evidence>
<dbReference type="PROSITE" id="PS50977">
    <property type="entry name" value="HTH_TETR_2"/>
    <property type="match status" value="1"/>
</dbReference>
<dbReference type="Gene3D" id="1.10.357.10">
    <property type="entry name" value="Tetracycline Repressor, domain 2"/>
    <property type="match status" value="1"/>
</dbReference>
<accession>A0A7W3UH32</accession>
<dbReference type="InterPro" id="IPR001647">
    <property type="entry name" value="HTH_TetR"/>
</dbReference>
<sequence length="179" mass="20931">MPNTTEQRIINNTIKMIDNEGYQNISLRKLAQQLNMTTGAFYKHFKNKNELFYRTALVLSQKIVDWLPISNEQNAFAQLLAMAQNFCELFQTNPRRMDFLFFNPTVISIYHQTNTEFPFLSFARDLASQVNPGRLSDEDFFNQIWSFIQGYALLIKNQVTNYDPNLVKTTLLELKGELK</sequence>
<evidence type="ECO:0000256" key="1">
    <source>
        <dbReference type="ARBA" id="ARBA00023125"/>
    </source>
</evidence>
<dbReference type="InterPro" id="IPR009057">
    <property type="entry name" value="Homeodomain-like_sf"/>
</dbReference>
<dbReference type="AlphaFoldDB" id="A0A7W3UH32"/>
<keyword evidence="1 2" id="KW-0238">DNA-binding</keyword>
<dbReference type="Pfam" id="PF00440">
    <property type="entry name" value="TetR_N"/>
    <property type="match status" value="1"/>
</dbReference>
<dbReference type="PANTHER" id="PTHR43479:SF11">
    <property type="entry name" value="ACREF_ENVCD OPERON REPRESSOR-RELATED"/>
    <property type="match status" value="1"/>
</dbReference>
<dbReference type="GO" id="GO:0003677">
    <property type="term" value="F:DNA binding"/>
    <property type="evidence" value="ECO:0007669"/>
    <property type="project" value="UniProtKB-UniRule"/>
</dbReference>
<protein>
    <submittedName>
        <fullName evidence="4">TetR/AcrR family transcriptional regulator</fullName>
    </submittedName>
</protein>